<evidence type="ECO:0000256" key="1">
    <source>
        <dbReference type="SAM" id="SignalP"/>
    </source>
</evidence>
<dbReference type="Proteomes" id="UP001061999">
    <property type="component" value="Unassembled WGS sequence"/>
</dbReference>
<feature type="chain" id="PRO_5046153899" evidence="1">
    <location>
        <begin position="35"/>
        <end position="87"/>
    </location>
</feature>
<protein>
    <submittedName>
        <fullName evidence="2">Uncharacterized protein</fullName>
    </submittedName>
</protein>
<keyword evidence="3" id="KW-1185">Reference proteome</keyword>
<accession>A0ABT3F5B8</accession>
<reference evidence="2" key="1">
    <citation type="submission" date="2022-07" db="EMBL/GenBank/DDBJ databases">
        <title>Pseudomonas agronomica sp. nov.: a novel bacterium with biotechnological application in the synthesis of biofertilizers from valorized agricultural residues.</title>
        <authorList>
            <person name="Robas M."/>
            <person name="Fernandez V.M."/>
            <person name="Luna L."/>
            <person name="Provanza A."/>
            <person name="Jimenez P.A."/>
        </authorList>
    </citation>
    <scope>NUCLEOTIDE SEQUENCE</scope>
    <source>
        <strain evidence="2">SAICEU22T</strain>
    </source>
</reference>
<organism evidence="2 3">
    <name type="scientific">Pseudomonas agronomica</name>
    <dbReference type="NCBI Taxonomy" id="2979328"/>
    <lineage>
        <taxon>Bacteria</taxon>
        <taxon>Pseudomonadati</taxon>
        <taxon>Pseudomonadota</taxon>
        <taxon>Gammaproteobacteria</taxon>
        <taxon>Pseudomonadales</taxon>
        <taxon>Pseudomonadaceae</taxon>
        <taxon>Pseudomonas</taxon>
    </lineage>
</organism>
<sequence>MKSNIRRAILRVQQVAGVGLLSLMAAIYADSASAATYKCTVTTLAGATIAGPIDITANTTPDALNQAKAAFNAQGVNTSVGWIFCNL</sequence>
<proteinExistence type="predicted"/>
<name>A0ABT3F5B8_9PSED</name>
<keyword evidence="1" id="KW-0732">Signal</keyword>
<evidence type="ECO:0000313" key="3">
    <source>
        <dbReference type="Proteomes" id="UP001061999"/>
    </source>
</evidence>
<evidence type="ECO:0000313" key="2">
    <source>
        <dbReference type="EMBL" id="MCW1244263.1"/>
    </source>
</evidence>
<dbReference type="EMBL" id="JAOSHO010000061">
    <property type="protein sequence ID" value="MCW1244263.1"/>
    <property type="molecule type" value="Genomic_DNA"/>
</dbReference>
<gene>
    <name evidence="2" type="ORF">OC610_07590</name>
</gene>
<comment type="caution">
    <text evidence="2">The sequence shown here is derived from an EMBL/GenBank/DDBJ whole genome shotgun (WGS) entry which is preliminary data.</text>
</comment>
<feature type="signal peptide" evidence="1">
    <location>
        <begin position="1"/>
        <end position="34"/>
    </location>
</feature>
<dbReference type="RefSeq" id="WP_264427260.1">
    <property type="nucleotide sequence ID" value="NZ_JAOSHO010000061.1"/>
</dbReference>